<keyword evidence="5" id="KW-1185">Reference proteome</keyword>
<dbReference type="InterPro" id="IPR024450">
    <property type="entry name" value="DUF3874"/>
</dbReference>
<evidence type="ECO:0008006" key="6">
    <source>
        <dbReference type="Google" id="ProtNLM"/>
    </source>
</evidence>
<dbReference type="PANTHER" id="PTHR34985">
    <property type="entry name" value="SLR0554 PROTEIN"/>
    <property type="match status" value="1"/>
</dbReference>
<feature type="domain" description="BT4734-like N-terminal" evidence="2">
    <location>
        <begin position="54"/>
        <end position="185"/>
    </location>
</feature>
<dbReference type="RefSeq" id="WP_005941043.1">
    <property type="nucleotide sequence ID" value="NZ_KB890344.1"/>
</dbReference>
<dbReference type="STRING" id="1121098.HMPREF1534_02270"/>
<dbReference type="Pfam" id="PF12990">
    <property type="entry name" value="DUF3874"/>
    <property type="match status" value="1"/>
</dbReference>
<feature type="domain" description="DUF3874" evidence="3">
    <location>
        <begin position="617"/>
        <end position="687"/>
    </location>
</feature>
<sequence>MNITKLGCRGSKTTHRKLDDESILSLLTAGNTQTLIEKVREKLQSAIPDKSYKFIQRIPRLIFAGIFKMDGERLLLKEYTGCVLLEINHLKGLEEARELRAQIAAYPQTLWAFVGASGRSVKFVVPYTRPDGTLPQTETEAALFHAHAFRHAIKTYEPRLSYPIELKEPHLTQSCRLSYDPETYYNSQALAIHLEQPTQMPVETGYQENFHKLTPAESVGKSWYEKQRYVSVQFELALGRAIEKYGNIDLKLDFKPLLHLLGEGCFYAGISEEDAVKWTMLYWDTVLSEVEIRETLHHTYQLKTGFNEKALCKPEQLQALKVNEFMNRRYEFRRNVMTGVVEHREQGTFCFQFRPVTDLVYNSIALNAQLEGLQLWDRDVRRYINSDRVKNFSPIDDFLQNLPHWDGHDYIRELAGRVKCDNPHWQDLFYRWFLGMVAYWQERDTKHANSTSPLLVGPQGIDKSTFCTEILPPELHLYYTDDLDFSEKRHAMLYLNRFALINLDEFDQISVRHQGFLKHLLQKPSVNVRRPNSAYIEKVRRYASFIATSNHEDLLNDPSGSRRFICVHVSEIDNSQPIDYRQLYAQAVAALDSGERYWFTREEGVLQTESNREFQQQPLQEQLYYQYFRGADDESEGEWMLAVEIFQFLQKKSGIKLPSGKMNLFGRFLSKLGILTHRTKNGVYYKVVERTKSDIF</sequence>
<dbReference type="InterPro" id="IPR007936">
    <property type="entry name" value="VapE-like_dom"/>
</dbReference>
<proteinExistence type="predicted"/>
<protein>
    <recommendedName>
        <fullName evidence="6">Helicase</fullName>
    </recommendedName>
</protein>
<evidence type="ECO:0000259" key="3">
    <source>
        <dbReference type="Pfam" id="PF12990"/>
    </source>
</evidence>
<dbReference type="EMBL" id="AQHY01000026">
    <property type="protein sequence ID" value="EOA54392.1"/>
    <property type="molecule type" value="Genomic_DNA"/>
</dbReference>
<reference evidence="4 5" key="1">
    <citation type="submission" date="2013-04" db="EMBL/GenBank/DDBJ databases">
        <title>The Genome Sequence of Bacteroides massiliensis DSM 17679.</title>
        <authorList>
            <consortium name="The Broad Institute Genomics Platform"/>
            <person name="Earl A."/>
            <person name="Ward D."/>
            <person name="Feldgarden M."/>
            <person name="Gevers D."/>
            <person name="Martens E."/>
            <person name="Fenner L."/>
            <person name="Roux V."/>
            <person name="Mallet M.N."/>
            <person name="Raoult D."/>
            <person name="Walker B."/>
            <person name="Young S."/>
            <person name="Zeng Q."/>
            <person name="Gargeya S."/>
            <person name="Fitzgerald M."/>
            <person name="Haas B."/>
            <person name="Abouelleil A."/>
            <person name="Allen A.W."/>
            <person name="Alvarado L."/>
            <person name="Arachchi H.M."/>
            <person name="Berlin A.M."/>
            <person name="Chapman S.B."/>
            <person name="Gainer-Dewar J."/>
            <person name="Goldberg J."/>
            <person name="Griggs A."/>
            <person name="Gujja S."/>
            <person name="Hansen M."/>
            <person name="Howarth C."/>
            <person name="Imamovic A."/>
            <person name="Ireland A."/>
            <person name="Larimer J."/>
            <person name="McCowan C."/>
            <person name="Murphy C."/>
            <person name="Pearson M."/>
            <person name="Poon T.W."/>
            <person name="Priest M."/>
            <person name="Roberts A."/>
            <person name="Saif S."/>
            <person name="Shea T."/>
            <person name="Sisk P."/>
            <person name="Sykes S."/>
            <person name="Wortman J."/>
            <person name="Nusbaum C."/>
            <person name="Birren B."/>
        </authorList>
    </citation>
    <scope>NUCLEOTIDE SEQUENCE [LARGE SCALE GENOMIC DNA]</scope>
    <source>
        <strain evidence="5">B84634 / Timone 84634 / DSM 17679 / JCM 13223</strain>
    </source>
</reference>
<dbReference type="AlphaFoldDB" id="U6RE74"/>
<name>U6RE74_9BACT</name>
<gene>
    <name evidence="4" type="ORF">HMPREF1534_02270</name>
</gene>
<dbReference type="PANTHER" id="PTHR34985:SF1">
    <property type="entry name" value="SLR0554 PROTEIN"/>
    <property type="match status" value="1"/>
</dbReference>
<evidence type="ECO:0000313" key="5">
    <source>
        <dbReference type="Proteomes" id="UP000017831"/>
    </source>
</evidence>
<dbReference type="SUPFAM" id="SSF52540">
    <property type="entry name" value="P-loop containing nucleoside triphosphate hydrolases"/>
    <property type="match status" value="1"/>
</dbReference>
<dbReference type="OrthoDB" id="9801888at2"/>
<dbReference type="PATRIC" id="fig|1121098.3.peg.2310"/>
<feature type="domain" description="Virulence-associated protein E-like" evidence="1">
    <location>
        <begin position="399"/>
        <end position="615"/>
    </location>
</feature>
<dbReference type="eggNOG" id="COG5545">
    <property type="taxonomic scope" value="Bacteria"/>
</dbReference>
<dbReference type="InterPro" id="IPR027417">
    <property type="entry name" value="P-loop_NTPase"/>
</dbReference>
<dbReference type="Pfam" id="PF08800">
    <property type="entry name" value="BT4734-like_N"/>
    <property type="match status" value="1"/>
</dbReference>
<dbReference type="Proteomes" id="UP000017831">
    <property type="component" value="Unassembled WGS sequence"/>
</dbReference>
<dbReference type="InterPro" id="IPR014907">
    <property type="entry name" value="BT4734-like_N"/>
</dbReference>
<evidence type="ECO:0000313" key="4">
    <source>
        <dbReference type="EMBL" id="EOA54392.1"/>
    </source>
</evidence>
<evidence type="ECO:0000259" key="1">
    <source>
        <dbReference type="Pfam" id="PF05272"/>
    </source>
</evidence>
<dbReference type="Pfam" id="PF05272">
    <property type="entry name" value="VapE-like_dom"/>
    <property type="match status" value="1"/>
</dbReference>
<organism evidence="4 5">
    <name type="scientific">Phocaeicola massiliensis B84634 = Timone 84634 = DSM 17679 = JCM 13223</name>
    <dbReference type="NCBI Taxonomy" id="1121098"/>
    <lineage>
        <taxon>Bacteria</taxon>
        <taxon>Pseudomonadati</taxon>
        <taxon>Bacteroidota</taxon>
        <taxon>Bacteroidia</taxon>
        <taxon>Bacteroidales</taxon>
        <taxon>Bacteroidaceae</taxon>
        <taxon>Phocaeicola</taxon>
    </lineage>
</organism>
<dbReference type="HOGENOM" id="CLU_024375_3_0_10"/>
<evidence type="ECO:0000259" key="2">
    <source>
        <dbReference type="Pfam" id="PF08800"/>
    </source>
</evidence>
<accession>U6RE74</accession>
<comment type="caution">
    <text evidence="4">The sequence shown here is derived from an EMBL/GenBank/DDBJ whole genome shotgun (WGS) entry which is preliminary data.</text>
</comment>
<dbReference type="GeneID" id="60061792"/>